<feature type="compositionally biased region" description="Basic residues" evidence="8">
    <location>
        <begin position="450"/>
        <end position="464"/>
    </location>
</feature>
<gene>
    <name evidence="10" type="ORF">BDZ90DRAFT_230862</name>
</gene>
<dbReference type="Gene3D" id="3.30.200.20">
    <property type="entry name" value="Phosphorylase Kinase, domain 1"/>
    <property type="match status" value="1"/>
</dbReference>
<dbReference type="Gene3D" id="1.10.510.10">
    <property type="entry name" value="Transferase(Phosphotransferase) domain 1"/>
    <property type="match status" value="1"/>
</dbReference>
<dbReference type="InterPro" id="IPR011009">
    <property type="entry name" value="Kinase-like_dom_sf"/>
</dbReference>
<feature type="domain" description="Protein kinase" evidence="9">
    <location>
        <begin position="120"/>
        <end position="502"/>
    </location>
</feature>
<dbReference type="PROSITE" id="PS00107">
    <property type="entry name" value="PROTEIN_KINASE_ATP"/>
    <property type="match status" value="1"/>
</dbReference>
<comment type="similarity">
    <text evidence="6">Belongs to the protein kinase superfamily. STE Ser/Thr protein kinase family. MAP kinase kinase subfamily.</text>
</comment>
<evidence type="ECO:0000256" key="1">
    <source>
        <dbReference type="ARBA" id="ARBA00022527"/>
    </source>
</evidence>
<evidence type="ECO:0000256" key="7">
    <source>
        <dbReference type="PROSITE-ProRule" id="PRU10141"/>
    </source>
</evidence>
<dbReference type="GO" id="GO:0005524">
    <property type="term" value="F:ATP binding"/>
    <property type="evidence" value="ECO:0007669"/>
    <property type="project" value="UniProtKB-UniRule"/>
</dbReference>
<evidence type="ECO:0000256" key="4">
    <source>
        <dbReference type="ARBA" id="ARBA00022777"/>
    </source>
</evidence>
<keyword evidence="4 10" id="KW-0418">Kinase</keyword>
<dbReference type="Pfam" id="PF00069">
    <property type="entry name" value="Pkinase"/>
    <property type="match status" value="1"/>
</dbReference>
<reference evidence="10 11" key="1">
    <citation type="journal article" date="2018" name="Mol. Biol. Evol.">
        <title>Broad Genomic Sampling Reveals a Smut Pathogenic Ancestry of the Fungal Clade Ustilaginomycotina.</title>
        <authorList>
            <person name="Kijpornyongpan T."/>
            <person name="Mondo S.J."/>
            <person name="Barry K."/>
            <person name="Sandor L."/>
            <person name="Lee J."/>
            <person name="Lipzen A."/>
            <person name="Pangilinan J."/>
            <person name="LaButti K."/>
            <person name="Hainaut M."/>
            <person name="Henrissat B."/>
            <person name="Grigoriev I.V."/>
            <person name="Spatafora J.W."/>
            <person name="Aime M.C."/>
        </authorList>
    </citation>
    <scope>NUCLEOTIDE SEQUENCE [LARGE SCALE GENOMIC DNA]</scope>
    <source>
        <strain evidence="10 11">MCA 5214</strain>
    </source>
</reference>
<feature type="compositionally biased region" description="Basic residues" evidence="8">
    <location>
        <begin position="1"/>
        <end position="10"/>
    </location>
</feature>
<accession>A0A316UV24</accession>
<dbReference type="PANTHER" id="PTHR47448:SF1">
    <property type="entry name" value="SERINE_THREONINE-PROTEIN KINASE STE7 HOMOLOG"/>
    <property type="match status" value="1"/>
</dbReference>
<keyword evidence="1" id="KW-0723">Serine/threonine-protein kinase</keyword>
<sequence>MSSIRKKRNFKGLQLNDSPLSVPAPQPSASGTALGKSSTSSSSSSLAGSSSNATTSAATSNNTLTLGSSTTAGTRGGAVTGSGDVVEPSSGANYHNTLTEQLKNLELGVEYKLDLKNEDLKVLSELGSGNGGTVTRVLHEKSNTVMARKTVFIDAKPAVRKQILRELQILHECNSPYIVSFYGAYLSEPHICMCMEFMDKSSLDTIWKKWGPIPADICGLVAVTVVQGLTYLYDVHRIIHRDVKPSNILVNAKGEIKICDFGVSGELINSIADTFVGTSTYMSPERIQGDQYSVKSDVWSLGITIIEIALGRFPFAEDDEENDDGDSEDSDDDSDDDDTEGDEDSDDHLRTTLSPTKPNGARDNANMQRTATLAATASSSKEKKTHRRRRSKKKPGVSLAGGAGQMSMLELLQRIVNEPPPRLPIAPSVEEEEGGSSEDVTIDSSAARTQQRRQRQHRRTRRPRGFPPDLVRFVDLCVTKDPSARPTPKELASGVGAVGEYVRRCEERRERGETDVKGWVDGLH</sequence>
<dbReference type="STRING" id="1569628.A0A316UV24"/>
<proteinExistence type="inferred from homology"/>
<evidence type="ECO:0000256" key="8">
    <source>
        <dbReference type="SAM" id="MobiDB-lite"/>
    </source>
</evidence>
<dbReference type="PANTHER" id="PTHR47448">
    <property type="entry name" value="DUAL SPECIFICITY MITOGEN-ACTIVATED PROTEIN KINASE KINASE DSOR1-LIKE PROTEIN"/>
    <property type="match status" value="1"/>
</dbReference>
<keyword evidence="3 7" id="KW-0547">Nucleotide-binding</keyword>
<keyword evidence="5 7" id="KW-0067">ATP-binding</keyword>
<feature type="region of interest" description="Disordered" evidence="8">
    <location>
        <begin position="1"/>
        <end position="92"/>
    </location>
</feature>
<evidence type="ECO:0000256" key="2">
    <source>
        <dbReference type="ARBA" id="ARBA00022679"/>
    </source>
</evidence>
<feature type="compositionally biased region" description="Low complexity" evidence="8">
    <location>
        <begin position="370"/>
        <end position="379"/>
    </location>
</feature>
<dbReference type="GO" id="GO:0004712">
    <property type="term" value="F:protein serine/threonine/tyrosine kinase activity"/>
    <property type="evidence" value="ECO:0007669"/>
    <property type="project" value="UniProtKB-ARBA"/>
</dbReference>
<dbReference type="SMART" id="SM00220">
    <property type="entry name" value="S_TKc"/>
    <property type="match status" value="1"/>
</dbReference>
<dbReference type="InterPro" id="IPR017441">
    <property type="entry name" value="Protein_kinase_ATP_BS"/>
</dbReference>
<protein>
    <submittedName>
        <fullName evidence="10">Kinase-like protein</fullName>
    </submittedName>
</protein>
<feature type="compositionally biased region" description="Basic residues" evidence="8">
    <location>
        <begin position="383"/>
        <end position="395"/>
    </location>
</feature>
<feature type="compositionally biased region" description="Low complexity" evidence="8">
    <location>
        <begin position="28"/>
        <end position="73"/>
    </location>
</feature>
<dbReference type="FunFam" id="3.30.200.20:FF:000040">
    <property type="entry name" value="Dual specificity mitogen-activated protein kinase kinase"/>
    <property type="match status" value="1"/>
</dbReference>
<dbReference type="GO" id="GO:0000165">
    <property type="term" value="P:MAPK cascade"/>
    <property type="evidence" value="ECO:0007669"/>
    <property type="project" value="UniProtKB-ARBA"/>
</dbReference>
<evidence type="ECO:0000256" key="5">
    <source>
        <dbReference type="ARBA" id="ARBA00022840"/>
    </source>
</evidence>
<dbReference type="OrthoDB" id="10252354at2759"/>
<evidence type="ECO:0000256" key="6">
    <source>
        <dbReference type="ARBA" id="ARBA00038035"/>
    </source>
</evidence>
<feature type="binding site" evidence="7">
    <location>
        <position position="149"/>
    </location>
    <ligand>
        <name>ATP</name>
        <dbReference type="ChEBI" id="CHEBI:30616"/>
    </ligand>
</feature>
<dbReference type="GO" id="GO:0004674">
    <property type="term" value="F:protein serine/threonine kinase activity"/>
    <property type="evidence" value="ECO:0007669"/>
    <property type="project" value="UniProtKB-KW"/>
</dbReference>
<dbReference type="InterPro" id="IPR050915">
    <property type="entry name" value="MAP_kinase_kinase"/>
</dbReference>
<dbReference type="RefSeq" id="XP_025363466.1">
    <property type="nucleotide sequence ID" value="XM_025505634.1"/>
</dbReference>
<dbReference type="Proteomes" id="UP000245884">
    <property type="component" value="Unassembled WGS sequence"/>
</dbReference>
<evidence type="ECO:0000259" key="9">
    <source>
        <dbReference type="PROSITE" id="PS50011"/>
    </source>
</evidence>
<name>A0A316UV24_9BASI</name>
<evidence type="ECO:0000256" key="3">
    <source>
        <dbReference type="ARBA" id="ARBA00022741"/>
    </source>
</evidence>
<dbReference type="AlphaFoldDB" id="A0A316UV24"/>
<evidence type="ECO:0000313" key="11">
    <source>
        <dbReference type="Proteomes" id="UP000245884"/>
    </source>
</evidence>
<feature type="region of interest" description="Disordered" evidence="8">
    <location>
        <begin position="419"/>
        <end position="468"/>
    </location>
</feature>
<keyword evidence="2" id="KW-0808">Transferase</keyword>
<feature type="compositionally biased region" description="Acidic residues" evidence="8">
    <location>
        <begin position="317"/>
        <end position="346"/>
    </location>
</feature>
<evidence type="ECO:0000313" key="10">
    <source>
        <dbReference type="EMBL" id="PWN28854.1"/>
    </source>
</evidence>
<dbReference type="InterPro" id="IPR008271">
    <property type="entry name" value="Ser/Thr_kinase_AS"/>
</dbReference>
<dbReference type="PROSITE" id="PS50011">
    <property type="entry name" value="PROTEIN_KINASE_DOM"/>
    <property type="match status" value="1"/>
</dbReference>
<dbReference type="EMBL" id="KZ819664">
    <property type="protein sequence ID" value="PWN28854.1"/>
    <property type="molecule type" value="Genomic_DNA"/>
</dbReference>
<dbReference type="InterPro" id="IPR000719">
    <property type="entry name" value="Prot_kinase_dom"/>
</dbReference>
<dbReference type="PROSITE" id="PS00108">
    <property type="entry name" value="PROTEIN_KINASE_ST"/>
    <property type="match status" value="1"/>
</dbReference>
<dbReference type="SUPFAM" id="SSF56112">
    <property type="entry name" value="Protein kinase-like (PK-like)"/>
    <property type="match status" value="1"/>
</dbReference>
<feature type="region of interest" description="Disordered" evidence="8">
    <location>
        <begin position="317"/>
        <end position="405"/>
    </location>
</feature>
<dbReference type="GeneID" id="37027457"/>
<keyword evidence="11" id="KW-1185">Reference proteome</keyword>
<organism evidence="10 11">
    <name type="scientific">Jaminaea rosea</name>
    <dbReference type="NCBI Taxonomy" id="1569628"/>
    <lineage>
        <taxon>Eukaryota</taxon>
        <taxon>Fungi</taxon>
        <taxon>Dikarya</taxon>
        <taxon>Basidiomycota</taxon>
        <taxon>Ustilaginomycotina</taxon>
        <taxon>Exobasidiomycetes</taxon>
        <taxon>Microstromatales</taxon>
        <taxon>Microstromatales incertae sedis</taxon>
        <taxon>Jaminaea</taxon>
    </lineage>
</organism>